<dbReference type="Proteomes" id="UP000021816">
    <property type="component" value="Unassembled WGS sequence"/>
</dbReference>
<protein>
    <submittedName>
        <fullName evidence="2">RepB plasmid partitioning protein</fullName>
    </submittedName>
</protein>
<evidence type="ECO:0000313" key="2">
    <source>
        <dbReference type="EMBL" id="EXI82577.1"/>
    </source>
</evidence>
<name>A0A011Q041_9PROT</name>
<dbReference type="PATRIC" id="fig|1454003.3.peg.370"/>
<dbReference type="EMBL" id="JEMX01000010">
    <property type="protein sequence ID" value="EXI82577.1"/>
    <property type="molecule type" value="Genomic_DNA"/>
</dbReference>
<gene>
    <name evidence="2" type="ORF">AW10_00363</name>
</gene>
<feature type="domain" description="RepB plasmid partition" evidence="1">
    <location>
        <begin position="1"/>
        <end position="78"/>
    </location>
</feature>
<proteinExistence type="predicted"/>
<accession>A0A011Q041</accession>
<evidence type="ECO:0000259" key="1">
    <source>
        <dbReference type="Pfam" id="PF07506"/>
    </source>
</evidence>
<dbReference type="InterPro" id="IPR011111">
    <property type="entry name" value="Plasmid_RepB"/>
</dbReference>
<evidence type="ECO:0000313" key="3">
    <source>
        <dbReference type="Proteomes" id="UP000021816"/>
    </source>
</evidence>
<reference evidence="2 3" key="1">
    <citation type="submission" date="2014-02" db="EMBL/GenBank/DDBJ databases">
        <title>Expanding our view of genomic diversity in Candidatus Accumulibacter clades.</title>
        <authorList>
            <person name="Skennerton C.T."/>
            <person name="Barr J.J."/>
            <person name="Slater F.R."/>
            <person name="Bond P.L."/>
            <person name="Tyson G.W."/>
        </authorList>
    </citation>
    <scope>NUCLEOTIDE SEQUENCE [LARGE SCALE GENOMIC DNA]</scope>
    <source>
        <strain evidence="3">BA-92</strain>
    </source>
</reference>
<sequence>MLVNGKKPQKLTGVTQEQMSRMEREMANLQGPYKLVEQSYAEDVLNLVLARGYLAKLLENKSVVRFIKQRRPEVLEQFEVIVETTSLDQ</sequence>
<dbReference type="Pfam" id="PF07506">
    <property type="entry name" value="RepB"/>
    <property type="match status" value="1"/>
</dbReference>
<organism evidence="2 3">
    <name type="scientific">Candidatus Accumulibacter appositus</name>
    <dbReference type="NCBI Taxonomy" id="1454003"/>
    <lineage>
        <taxon>Bacteria</taxon>
        <taxon>Pseudomonadati</taxon>
        <taxon>Pseudomonadota</taxon>
        <taxon>Betaproteobacteria</taxon>
        <taxon>Candidatus Accumulibacter</taxon>
    </lineage>
</organism>
<dbReference type="AlphaFoldDB" id="A0A011Q041"/>
<comment type="caution">
    <text evidence="2">The sequence shown here is derived from an EMBL/GenBank/DDBJ whole genome shotgun (WGS) entry which is preliminary data.</text>
</comment>
<dbReference type="STRING" id="1454003.AW10_00363"/>